<dbReference type="EMBL" id="AUZY01011386">
    <property type="protein sequence ID" value="EQD34811.1"/>
    <property type="molecule type" value="Genomic_DNA"/>
</dbReference>
<accession>T0YH82</accession>
<evidence type="ECO:0000313" key="4">
    <source>
        <dbReference type="EMBL" id="EQD34811.1"/>
    </source>
</evidence>
<dbReference type="PANTHER" id="PTHR43204:SF1">
    <property type="entry name" value="ABC TRANSPORTER I FAMILY MEMBER 6, CHLOROPLASTIC"/>
    <property type="match status" value="1"/>
</dbReference>
<dbReference type="Pfam" id="PF00005">
    <property type="entry name" value="ABC_tran"/>
    <property type="match status" value="1"/>
</dbReference>
<name>T0YH82_9ZZZZ</name>
<proteinExistence type="predicted"/>
<dbReference type="InterPro" id="IPR027417">
    <property type="entry name" value="P-loop_NTPase"/>
</dbReference>
<dbReference type="GO" id="GO:0016887">
    <property type="term" value="F:ATP hydrolysis activity"/>
    <property type="evidence" value="ECO:0007669"/>
    <property type="project" value="InterPro"/>
</dbReference>
<dbReference type="SUPFAM" id="SSF52540">
    <property type="entry name" value="P-loop containing nucleoside triphosphate hydrolases"/>
    <property type="match status" value="1"/>
</dbReference>
<dbReference type="InterPro" id="IPR003439">
    <property type="entry name" value="ABC_transporter-like_ATP-bd"/>
</dbReference>
<evidence type="ECO:0000259" key="3">
    <source>
        <dbReference type="Pfam" id="PF00005"/>
    </source>
</evidence>
<organism evidence="4">
    <name type="scientific">mine drainage metagenome</name>
    <dbReference type="NCBI Taxonomy" id="410659"/>
    <lineage>
        <taxon>unclassified sequences</taxon>
        <taxon>metagenomes</taxon>
        <taxon>ecological metagenomes</taxon>
    </lineage>
</organism>
<keyword evidence="1" id="KW-0547">Nucleotide-binding</keyword>
<dbReference type="GO" id="GO:0005524">
    <property type="term" value="F:ATP binding"/>
    <property type="evidence" value="ECO:0007669"/>
    <property type="project" value="UniProtKB-KW"/>
</dbReference>
<evidence type="ECO:0000256" key="2">
    <source>
        <dbReference type="ARBA" id="ARBA00022840"/>
    </source>
</evidence>
<sequence length="100" mass="10494">MTTLEVKNLAASINGKQILKDVSFTANGGEIHALMGPNGAGKSTLGYVMIGHPDYVVEHGSIKLDGIELVGKLPEERAKAGLFLAYQTPVAVQGVKLSAF</sequence>
<gene>
    <name evidence="4" type="ORF">B1B_17055</name>
</gene>
<dbReference type="PANTHER" id="PTHR43204">
    <property type="entry name" value="ABC TRANSPORTER I FAMILY MEMBER 6, CHLOROPLASTIC"/>
    <property type="match status" value="1"/>
</dbReference>
<protein>
    <submittedName>
        <fullName evidence="4">FeS assembly ATPase SufC</fullName>
    </submittedName>
</protein>
<dbReference type="AlphaFoldDB" id="T0YH82"/>
<comment type="caution">
    <text evidence="4">The sequence shown here is derived from an EMBL/GenBank/DDBJ whole genome shotgun (WGS) entry which is preliminary data.</text>
</comment>
<dbReference type="InterPro" id="IPR010230">
    <property type="entry name" value="FeS-cluster_ATPase_SufC"/>
</dbReference>
<feature type="domain" description="ABC transporter" evidence="3">
    <location>
        <begin position="19"/>
        <end position="80"/>
    </location>
</feature>
<keyword evidence="2" id="KW-0067">ATP-binding</keyword>
<reference evidence="4" key="1">
    <citation type="submission" date="2013-08" db="EMBL/GenBank/DDBJ databases">
        <authorList>
            <person name="Mendez C."/>
            <person name="Richter M."/>
            <person name="Ferrer M."/>
            <person name="Sanchez J."/>
        </authorList>
    </citation>
    <scope>NUCLEOTIDE SEQUENCE</scope>
</reference>
<reference evidence="4" key="2">
    <citation type="journal article" date="2014" name="ISME J.">
        <title>Microbial stratification in low pH oxic and suboxic macroscopic growths along an acid mine drainage.</title>
        <authorList>
            <person name="Mendez-Garcia C."/>
            <person name="Mesa V."/>
            <person name="Sprenger R.R."/>
            <person name="Richter M."/>
            <person name="Diez M.S."/>
            <person name="Solano J."/>
            <person name="Bargiela R."/>
            <person name="Golyshina O.V."/>
            <person name="Manteca A."/>
            <person name="Ramos J.L."/>
            <person name="Gallego J.R."/>
            <person name="Llorente I."/>
            <person name="Martins Dos Santos V.A."/>
            <person name="Jensen O.N."/>
            <person name="Pelaez A.I."/>
            <person name="Sanchez J."/>
            <person name="Ferrer M."/>
        </authorList>
    </citation>
    <scope>NUCLEOTIDE SEQUENCE</scope>
</reference>
<dbReference type="Gene3D" id="3.40.50.300">
    <property type="entry name" value="P-loop containing nucleotide triphosphate hydrolases"/>
    <property type="match status" value="1"/>
</dbReference>
<evidence type="ECO:0000256" key="1">
    <source>
        <dbReference type="ARBA" id="ARBA00022741"/>
    </source>
</evidence>
<feature type="non-terminal residue" evidence="4">
    <location>
        <position position="100"/>
    </location>
</feature>